<organism evidence="2 3">
    <name type="scientific">Winogradskya consettensis</name>
    <dbReference type="NCBI Taxonomy" id="113560"/>
    <lineage>
        <taxon>Bacteria</taxon>
        <taxon>Bacillati</taxon>
        <taxon>Actinomycetota</taxon>
        <taxon>Actinomycetes</taxon>
        <taxon>Micromonosporales</taxon>
        <taxon>Micromonosporaceae</taxon>
        <taxon>Winogradskya</taxon>
    </lineage>
</organism>
<evidence type="ECO:0000313" key="3">
    <source>
        <dbReference type="Proteomes" id="UP000680865"/>
    </source>
</evidence>
<dbReference type="Proteomes" id="UP000680865">
    <property type="component" value="Unassembled WGS sequence"/>
</dbReference>
<proteinExistence type="predicted"/>
<feature type="signal peptide" evidence="1">
    <location>
        <begin position="1"/>
        <end position="28"/>
    </location>
</feature>
<evidence type="ECO:0008006" key="4">
    <source>
        <dbReference type="Google" id="ProtNLM"/>
    </source>
</evidence>
<comment type="caution">
    <text evidence="2">The sequence shown here is derived from an EMBL/GenBank/DDBJ whole genome shotgun (WGS) entry which is preliminary data.</text>
</comment>
<evidence type="ECO:0000256" key="1">
    <source>
        <dbReference type="SAM" id="SignalP"/>
    </source>
</evidence>
<dbReference type="EMBL" id="BOQP01000058">
    <property type="protein sequence ID" value="GIM83894.1"/>
    <property type="molecule type" value="Genomic_DNA"/>
</dbReference>
<protein>
    <recommendedName>
        <fullName evidence="4">Secreted protein</fullName>
    </recommendedName>
</protein>
<accession>A0A919T126</accession>
<name>A0A919T126_9ACTN</name>
<keyword evidence="1" id="KW-0732">Signal</keyword>
<feature type="chain" id="PRO_5037034830" description="Secreted protein" evidence="1">
    <location>
        <begin position="29"/>
        <end position="144"/>
    </location>
</feature>
<evidence type="ECO:0000313" key="2">
    <source>
        <dbReference type="EMBL" id="GIM83894.1"/>
    </source>
</evidence>
<sequence length="144" mass="15172">MRRQRRRYITPIAVLAGLFGLGAASANAAGRVSAADGESAAVAQAAAAPSDPGMKLIASYSGDAEFNGPRITVPNSDYEAIVSYKCDDDGFLYVSWNGTPYSYEEAHSSAGKGTVVLAGREGKSKGYFAIDTWLGCSWSLKVYS</sequence>
<dbReference type="RefSeq" id="WP_213003192.1">
    <property type="nucleotide sequence ID" value="NZ_BAAATW010000004.1"/>
</dbReference>
<gene>
    <name evidence="2" type="ORF">Aco04nite_88770</name>
</gene>
<reference evidence="2" key="1">
    <citation type="submission" date="2021-03" db="EMBL/GenBank/DDBJ databases">
        <title>Whole genome shotgun sequence of Actinoplanes consettensis NBRC 14913.</title>
        <authorList>
            <person name="Komaki H."/>
            <person name="Tamura T."/>
        </authorList>
    </citation>
    <scope>NUCLEOTIDE SEQUENCE</scope>
    <source>
        <strain evidence="2">NBRC 14913</strain>
    </source>
</reference>
<dbReference type="AlphaFoldDB" id="A0A919T126"/>
<keyword evidence="3" id="KW-1185">Reference proteome</keyword>